<proteinExistence type="predicted"/>
<organism evidence="2 3">
    <name type="scientific">Acaulospora morrowiae</name>
    <dbReference type="NCBI Taxonomy" id="94023"/>
    <lineage>
        <taxon>Eukaryota</taxon>
        <taxon>Fungi</taxon>
        <taxon>Fungi incertae sedis</taxon>
        <taxon>Mucoromycota</taxon>
        <taxon>Glomeromycotina</taxon>
        <taxon>Glomeromycetes</taxon>
        <taxon>Diversisporales</taxon>
        <taxon>Acaulosporaceae</taxon>
        <taxon>Acaulospora</taxon>
    </lineage>
</organism>
<protein>
    <submittedName>
        <fullName evidence="2">12663_t:CDS:1</fullName>
    </submittedName>
</protein>
<feature type="compositionally biased region" description="Basic residues" evidence="1">
    <location>
        <begin position="29"/>
        <end position="38"/>
    </location>
</feature>
<dbReference type="EMBL" id="CAJVPV010006901">
    <property type="protein sequence ID" value="CAG8612219.1"/>
    <property type="molecule type" value="Genomic_DNA"/>
</dbReference>
<accession>A0A9N9CV33</accession>
<reference evidence="2" key="1">
    <citation type="submission" date="2021-06" db="EMBL/GenBank/DDBJ databases">
        <authorList>
            <person name="Kallberg Y."/>
            <person name="Tangrot J."/>
            <person name="Rosling A."/>
        </authorList>
    </citation>
    <scope>NUCLEOTIDE SEQUENCE</scope>
    <source>
        <strain evidence="2">CL551</strain>
    </source>
</reference>
<keyword evidence="3" id="KW-1185">Reference proteome</keyword>
<evidence type="ECO:0000313" key="2">
    <source>
        <dbReference type="EMBL" id="CAG8612219.1"/>
    </source>
</evidence>
<evidence type="ECO:0000256" key="1">
    <source>
        <dbReference type="SAM" id="MobiDB-lite"/>
    </source>
</evidence>
<sequence length="108" mass="12308">MENPNKTTTATRPLSSISASSTKSFKVVMRQRQRKSRRRNVLNQTLDNFYNILRRTQADQTVKSAKSWANEYEAYRKSVIFEEVYVNGITLGEGIGGIDSVELVNFTV</sequence>
<feature type="compositionally biased region" description="Polar residues" evidence="1">
    <location>
        <begin position="1"/>
        <end position="14"/>
    </location>
</feature>
<dbReference type="Proteomes" id="UP000789342">
    <property type="component" value="Unassembled WGS sequence"/>
</dbReference>
<dbReference type="AlphaFoldDB" id="A0A9N9CV33"/>
<feature type="compositionally biased region" description="Low complexity" evidence="1">
    <location>
        <begin position="15"/>
        <end position="24"/>
    </location>
</feature>
<evidence type="ECO:0000313" key="3">
    <source>
        <dbReference type="Proteomes" id="UP000789342"/>
    </source>
</evidence>
<comment type="caution">
    <text evidence="2">The sequence shown here is derived from an EMBL/GenBank/DDBJ whole genome shotgun (WGS) entry which is preliminary data.</text>
</comment>
<name>A0A9N9CV33_9GLOM</name>
<feature type="region of interest" description="Disordered" evidence="1">
    <location>
        <begin position="1"/>
        <end position="38"/>
    </location>
</feature>
<dbReference type="OrthoDB" id="2381526at2759"/>
<gene>
    <name evidence="2" type="ORF">AMORRO_LOCUS8272</name>
</gene>